<feature type="domain" description="Ig-like" evidence="4">
    <location>
        <begin position="1706"/>
        <end position="1781"/>
    </location>
</feature>
<feature type="compositionally biased region" description="Polar residues" evidence="3">
    <location>
        <begin position="927"/>
        <end position="943"/>
    </location>
</feature>
<dbReference type="PANTHER" id="PTHR46607:SF1">
    <property type="entry name" value="SEC14 DOMAIN AND SPECTRIN REPEAT-CONTAINING PROTEIN 1"/>
    <property type="match status" value="1"/>
</dbReference>
<dbReference type="Gene3D" id="1.20.58.60">
    <property type="match status" value="2"/>
</dbReference>
<feature type="region of interest" description="Disordered" evidence="3">
    <location>
        <begin position="2745"/>
        <end position="2811"/>
    </location>
</feature>
<dbReference type="PANTHER" id="PTHR46607">
    <property type="entry name" value="SEC14 DOMAIN AND SPECTRIN REPEAT-CONTAINING PROTEIN 1"/>
    <property type="match status" value="1"/>
</dbReference>
<feature type="region of interest" description="Disordered" evidence="3">
    <location>
        <begin position="3089"/>
        <end position="3167"/>
    </location>
</feature>
<dbReference type="InterPro" id="IPR007110">
    <property type="entry name" value="Ig-like_dom"/>
</dbReference>
<protein>
    <recommendedName>
        <fullName evidence="4">Ig-like domain-containing protein</fullName>
    </recommendedName>
</protein>
<dbReference type="GeneID" id="109419679"/>
<keyword evidence="2" id="KW-0175">Coiled coil</keyword>
<dbReference type="InterPro" id="IPR056804">
    <property type="entry name" value="Spectrin_SESTD1"/>
</dbReference>
<feature type="domain" description="Ig-like" evidence="4">
    <location>
        <begin position="2042"/>
        <end position="2131"/>
    </location>
</feature>
<evidence type="ECO:0000256" key="3">
    <source>
        <dbReference type="SAM" id="MobiDB-lite"/>
    </source>
</evidence>
<feature type="compositionally biased region" description="Polar residues" evidence="3">
    <location>
        <begin position="3144"/>
        <end position="3158"/>
    </location>
</feature>
<proteinExistence type="predicted"/>
<dbReference type="InterPro" id="IPR003598">
    <property type="entry name" value="Ig_sub2"/>
</dbReference>
<feature type="compositionally biased region" description="Basic and acidic residues" evidence="3">
    <location>
        <begin position="2761"/>
        <end position="2773"/>
    </location>
</feature>
<dbReference type="InterPro" id="IPR036865">
    <property type="entry name" value="CRAL-TRIO_dom_sf"/>
</dbReference>
<dbReference type="SUPFAM" id="SSF48726">
    <property type="entry name" value="Immunoglobulin"/>
    <property type="match status" value="9"/>
</dbReference>
<evidence type="ECO:0000313" key="5">
    <source>
        <dbReference type="EnsemblMetazoa" id="AALFPA23_008178.P11014"/>
    </source>
</evidence>
<feature type="compositionally biased region" description="Polar residues" evidence="3">
    <location>
        <begin position="772"/>
        <end position="790"/>
    </location>
</feature>
<dbReference type="SMART" id="SM00150">
    <property type="entry name" value="SPEC"/>
    <property type="match status" value="2"/>
</dbReference>
<evidence type="ECO:0000256" key="2">
    <source>
        <dbReference type="SAM" id="Coils"/>
    </source>
</evidence>
<dbReference type="Pfam" id="PF24915">
    <property type="entry name" value="Spectrin_SESTD1"/>
    <property type="match status" value="1"/>
</dbReference>
<feature type="compositionally biased region" description="Polar residues" evidence="3">
    <location>
        <begin position="844"/>
        <end position="859"/>
    </location>
</feature>
<reference evidence="5" key="2">
    <citation type="submission" date="2025-05" db="UniProtKB">
        <authorList>
            <consortium name="EnsemblMetazoa"/>
        </authorList>
    </citation>
    <scope>IDENTIFICATION</scope>
    <source>
        <strain evidence="5">Foshan</strain>
    </source>
</reference>
<feature type="compositionally biased region" description="Polar residues" evidence="3">
    <location>
        <begin position="2634"/>
        <end position="2643"/>
    </location>
</feature>
<dbReference type="SUPFAM" id="SSF52087">
    <property type="entry name" value="CRAL/TRIO domain"/>
    <property type="match status" value="1"/>
</dbReference>
<dbReference type="EnsemblMetazoa" id="AALFPA23_008178.R11014">
    <property type="protein sequence ID" value="AALFPA23_008178.P11014"/>
    <property type="gene ID" value="AALFPA23_008178"/>
</dbReference>
<feature type="region of interest" description="Disordered" evidence="3">
    <location>
        <begin position="745"/>
        <end position="821"/>
    </location>
</feature>
<feature type="region of interest" description="Disordered" evidence="3">
    <location>
        <begin position="844"/>
        <end position="887"/>
    </location>
</feature>
<feature type="compositionally biased region" description="Basic and acidic residues" evidence="3">
    <location>
        <begin position="746"/>
        <end position="758"/>
    </location>
</feature>
<reference evidence="6" key="1">
    <citation type="journal article" date="2015" name="Proc. Natl. Acad. Sci. U.S.A.">
        <title>Genome sequence of the Asian Tiger mosquito, Aedes albopictus, reveals insights into its biology, genetics, and evolution.</title>
        <authorList>
            <person name="Chen X.G."/>
            <person name="Jiang X."/>
            <person name="Gu J."/>
            <person name="Xu M."/>
            <person name="Wu Y."/>
            <person name="Deng Y."/>
            <person name="Zhang C."/>
            <person name="Bonizzoni M."/>
            <person name="Dermauw W."/>
            <person name="Vontas J."/>
            <person name="Armbruster P."/>
            <person name="Huang X."/>
            <person name="Yang Y."/>
            <person name="Zhang H."/>
            <person name="He W."/>
            <person name="Peng H."/>
            <person name="Liu Y."/>
            <person name="Wu K."/>
            <person name="Chen J."/>
            <person name="Lirakis M."/>
            <person name="Topalis P."/>
            <person name="Van Leeuwen T."/>
            <person name="Hall A.B."/>
            <person name="Jiang X."/>
            <person name="Thorpe C."/>
            <person name="Mueller R.L."/>
            <person name="Sun C."/>
            <person name="Waterhouse R.M."/>
            <person name="Yan G."/>
            <person name="Tu Z.J."/>
            <person name="Fang X."/>
            <person name="James A.A."/>
        </authorList>
    </citation>
    <scope>NUCLEOTIDE SEQUENCE [LARGE SCALE GENOMIC DNA]</scope>
    <source>
        <strain evidence="6">Foshan</strain>
    </source>
</reference>
<feature type="region of interest" description="Disordered" evidence="3">
    <location>
        <begin position="925"/>
        <end position="945"/>
    </location>
</feature>
<dbReference type="PROSITE" id="PS50835">
    <property type="entry name" value="IG_LIKE"/>
    <property type="match status" value="8"/>
</dbReference>
<dbReference type="RefSeq" id="XP_062709851.1">
    <property type="nucleotide sequence ID" value="XM_062853867.1"/>
</dbReference>
<feature type="compositionally biased region" description="Low complexity" evidence="3">
    <location>
        <begin position="2653"/>
        <end position="2683"/>
    </location>
</feature>
<dbReference type="Pfam" id="PF07679">
    <property type="entry name" value="I-set"/>
    <property type="match status" value="9"/>
</dbReference>
<dbReference type="InterPro" id="IPR003599">
    <property type="entry name" value="Ig_sub"/>
</dbReference>
<feature type="compositionally biased region" description="Low complexity" evidence="3">
    <location>
        <begin position="875"/>
        <end position="885"/>
    </location>
</feature>
<sequence length="3277" mass="365757">MEADVLNALNTQTAYIPGGRDRDGHPLIVIPVPFYDNLPWMKGFLEKTVQYILASLSSETISNGFAIILDAQKCSWRSTRQYIRHVQTLLGPNLDSFLVIRPDAFWEKNRVENCARQHRQGEPLVISKSRLVKHFELSELPDELGGTAAYNHDQWIQNRLRIEEFRKSYDKAIADLENLHRALLDNRTTVRASESEPALKSCRQLYQEVQKTLLQVMDGGNKLISHIGDLQSTKPLLSQDLLDSRESLQQMLNTIDKKQSTINSALLDLERNVEELRELATLEEGVSYVTNWILTTAETMLNAQLKVGYDVTTADKHRLEHEILELQCWKTYGFYAELIYKIDNFPKMKDSAPFKDLMSQREWMDFVCRSFAQRLERRRNVLITSVRFFRLVAEYFDRTSEVFQSLIMGDKVEDFDLASAKLHKLKDSQQTLDTVEKEIIKEGEKLSDILSMPVKDAVGREVDVDYSEDIANVRDILDATISRSRIFVESVELQRLTLDQITHIYKYETDAETALQWMDDLYKVMLRSHTHVGTNVYEIQAQKDEHQTFQETAKGTYNYGCQLLNASLALRQSCKLETDRNIEMTQKLQTTWKQFQAVSQEQMTRLRVSAVFHRSVEEHCSKLYELKDNVLRIGQIEESSRRKVRLRKCLTSRERLLVEVGRMVRLGRLLKTRLKEPFLLDDRVETMASPENVLAEADNIMASEAISARLAEVSRIAESLDSVLQDVQGGFDDVDDEVANASGEMVSRKADGSNHSDDWSSSVKSTEDESFVTASDCTCTPQSRSSSYHTASECRASPWWGGESTERSSLDNDSSEDADPEALPSIKLLSGVVITASSANLSFDESENSFLTPTSNSEQADSDDPHQSPTGRNQSSPEISSGASSALNSINRRENLALALTPEELEQIENDIRNNNTVHLVAVAESTPKSGSKHSSPTASEDSGNVADPYLLKARAAQCVDRTLTELNARQLTAADEWERWNARQQTDAKLNDIMAANMETLAAASKLEEQLYPIFNTASDNPADLSAFIATKLNQIQSDIRSAESELTKRFETIDQLAVDGSEVTDKVVQVKNSLNSIKTKLHTIAADFHELASVIDRFLRSVLTCRDNIKDYFANKQPISGPDSVESITNSYEQFKQNTMEYFRNLLKQSEQIIERIKVQEPPGAKEQDTDKIITLLENLRTYFETQTESENSELRKQHAVIAFDRSLNEVRGEIRDKLDQVNRGRGQYGNNVDGAHRNLATLDDFERSLKDLETKIETFVTSSQSLSSQYPETGQYVHMEATKIRNEWAELFNTIQEYRKLTTIAIQYYELISMVENNYRNLNADLINANNKLSILNNPDIANDLVQQIDNILKVYETQQLDTLKQISSLSSQLFGHDSTVSLYNDNLKLFQSFYKIKNDLSDRAKELTEQQLLEQQKQQEQQQKLEETQQNGYHEITTTTTTTSHNGLPQQQSFEVQTVDEAQYLQEPQAPLVIQTVEESRHEQVHEIVTTSEPPPSLSVPQPLSDVCVQEGQRAQLQCVIFGHPTPTIEWFKDGISIQNNPDYKTTFDNGLCCLTIDETVTADSAEYLCRAINDAGIADSPARLIVTELPQPPKPQGVPPVFTQKLENGTATEGQPFQYRCTVQGNPQPVEVHWFKNDTCVDGSPDYRISYDPSTGETSLSFEQVFLEDQARYACRASNECGSDETTAQLAVEPLEPTEFPSFPVPPSNVMARVGQKIKLEAEVAGTPPPEVMWTHDGMHFSNREVKFFYENGRAQLVIDEAFLKDAGVYTLTAKNIAGEKFCSCNVVVKGRLPNETSDSELASDMEPVKPSVQLQLKDVSVFEGKPVRLDCVIVGQPEPEVIWYHGDRPVKESTDFQLLFQGDHCSLVIREAFLEDAGEYRVVAINSAGEASSKCNLIVTPLNIAEPAVRQPAERVLPALGAPPKFERLLSDILATEGEKCQFECAVSGDPRPNVKWFVNNREIVENPRVHSVYRDDGVVKLVIEQVFPDDKGVYTAKAFNPSGEAKCFSNLIVKSINALETDSVPAFLSNSVVCPTFKELFADRVVKLHESTKFECIVVGKPQPKIRWFFNDQPVQGHDFLVSTSGDRQVLTIPEVTPELAGKITCFAENEAGNAQCVALVRLADAFGASMLPLQPLVTAESMLQVDNSGSSFVTLQKQVTTSSSSYSSSTVVENGVSQSEVHSKSAHLDRSFKQVGGQAPEIAETKQFAQFHQANNQPPMIQQETSILNIANNNASELHESIIANSGQISTGKPARRSSAPRFVSPFNGKIVDQGADVAFEGIIDGYPTPEVKVTKNDVELQPDGERISVSYSLNKIVVELKNVSTNDAGRYTATASNAAGASSTTADLVVKKSIFPPVFGRRLQAQSVHRGERIILDAEVSGTPEPTVAWFKDNRPVQEALRPGSYTLQQVGPTCKLIFEQIDLADGGKYMIVARNTGGEAQSIADIAVMEAEQPQPQPQKHVSFVDVPEPQETVTLQEEGPQNFLANKDLPEDLQPVKVLPTEEPLPTLKHVPVPAAVQPVQEPQPVVEQIPLVQEQPPMPVVEPVAAPTFTPQQNGYQSVSDYESDFDKKTISTPVWQPTPTGPSDLGYKPVHPVFNPPKPHETGPAAPPPSVFDPIDKIQPTPVQKPQQFTEKIEKPTPISYTQSTSTTQQKSSSFQSYQQQTFQQQQQQQHPVSFPPVEPTPALYYTSVTGQPVHNTIATETSNTLHMKESTETSNRVVNMSQTQRVVNLESSSQFMGQKPGRFTPGEYRESDYESDGSRIRPLWTPHPSDSDEPHYRSVRPQFKQPRSASVPRAGEHIQTPMEFDTGPVLMPSKIEIASSLASTKQQSQTVESVEVLQTQTLDRKSSFTSSSKRLATSHVSNLRDDMAVKAHKVAPINYIQKATNQAESMSQSFKTKAYHFTNEVMTDMRKTPIKPILKNAFGYQVPVTPVPTMVTPTATTPTPTADANAQAYREESRVSQYGTKHVDPDTGIIYFKYDFGYEFGIIFPGEGHRIVAGTSRSRNQKQLTNGTAAAAAKQKHPLYQSASPFGSSGATSVEVPVIHERTKDYARNCSPMPFRRSASVPAPDLQASRYYSTSHQQSTPPCSYPARYARPGSSSGRSTPRVGAYFRPLSRCSTPDQQQQQQQQLSTPVQGFNRSATSTPKHHPQDPAIATKQPLFVAPLKDIAVVSGQPARFECIVACDATPAVRWTKNNVPIDESGQRYYPEYRNGLCRLSLPVAYEGDAGKYCCLAENHLGHSQTCADLTVVDSDWRTASAVTEF</sequence>
<dbReference type="SMART" id="SM00408">
    <property type="entry name" value="IGc2"/>
    <property type="match status" value="9"/>
</dbReference>
<dbReference type="InterPro" id="IPR018159">
    <property type="entry name" value="Spectrin/alpha-actinin"/>
</dbReference>
<evidence type="ECO:0000256" key="1">
    <source>
        <dbReference type="ARBA" id="ARBA00022737"/>
    </source>
</evidence>
<accession>A0ABM1YDM1</accession>
<feature type="domain" description="Ig-like" evidence="4">
    <location>
        <begin position="1930"/>
        <end position="2016"/>
    </location>
</feature>
<dbReference type="Gene3D" id="2.60.40.10">
    <property type="entry name" value="Immunoglobulins"/>
    <property type="match status" value="9"/>
</dbReference>
<evidence type="ECO:0000259" key="4">
    <source>
        <dbReference type="PROSITE" id="PS50835"/>
    </source>
</evidence>
<evidence type="ECO:0000313" key="6">
    <source>
        <dbReference type="Proteomes" id="UP000069940"/>
    </source>
</evidence>
<keyword evidence="1" id="KW-0677">Repeat</keyword>
<organism evidence="5 6">
    <name type="scientific">Aedes albopictus</name>
    <name type="common">Asian tiger mosquito</name>
    <name type="synonym">Stegomyia albopicta</name>
    <dbReference type="NCBI Taxonomy" id="7160"/>
    <lineage>
        <taxon>Eukaryota</taxon>
        <taxon>Metazoa</taxon>
        <taxon>Ecdysozoa</taxon>
        <taxon>Arthropoda</taxon>
        <taxon>Hexapoda</taxon>
        <taxon>Insecta</taxon>
        <taxon>Pterygota</taxon>
        <taxon>Neoptera</taxon>
        <taxon>Endopterygota</taxon>
        <taxon>Diptera</taxon>
        <taxon>Nematocera</taxon>
        <taxon>Culicoidea</taxon>
        <taxon>Culicidae</taxon>
        <taxon>Culicinae</taxon>
        <taxon>Aedini</taxon>
        <taxon>Aedes</taxon>
        <taxon>Stegomyia</taxon>
    </lineage>
</organism>
<feature type="compositionally biased region" description="Polar residues" evidence="3">
    <location>
        <begin position="3089"/>
        <end position="3100"/>
    </location>
</feature>
<dbReference type="InterPro" id="IPR013098">
    <property type="entry name" value="Ig_I-set"/>
</dbReference>
<dbReference type="SUPFAM" id="SSF46966">
    <property type="entry name" value="Spectrin repeat"/>
    <property type="match status" value="2"/>
</dbReference>
<dbReference type="InterPro" id="IPR013783">
    <property type="entry name" value="Ig-like_fold"/>
</dbReference>
<name>A0ABM1YDM1_AEDAL</name>
<dbReference type="SMART" id="SM00409">
    <property type="entry name" value="IG"/>
    <property type="match status" value="9"/>
</dbReference>
<dbReference type="InterPro" id="IPR036179">
    <property type="entry name" value="Ig-like_dom_sf"/>
</dbReference>
<feature type="domain" description="Ig-like" evidence="4">
    <location>
        <begin position="1500"/>
        <end position="1590"/>
    </location>
</feature>
<dbReference type="Proteomes" id="UP000069940">
    <property type="component" value="Unassembled WGS sequence"/>
</dbReference>
<feature type="region of interest" description="Disordered" evidence="3">
    <location>
        <begin position="2584"/>
        <end position="2693"/>
    </location>
</feature>
<feature type="domain" description="Ig-like" evidence="4">
    <location>
        <begin position="2365"/>
        <end position="2457"/>
    </location>
</feature>
<keyword evidence="6" id="KW-1185">Reference proteome</keyword>
<feature type="domain" description="Ig-like" evidence="4">
    <location>
        <begin position="1604"/>
        <end position="1696"/>
    </location>
</feature>
<feature type="domain" description="Ig-like" evidence="4">
    <location>
        <begin position="3166"/>
        <end position="3262"/>
    </location>
</feature>
<feature type="coiled-coil region" evidence="2">
    <location>
        <begin position="1407"/>
        <end position="1434"/>
    </location>
</feature>
<feature type="domain" description="Ig-like" evidence="4">
    <location>
        <begin position="1816"/>
        <end position="1906"/>
    </location>
</feature>
<feature type="compositionally biased region" description="Low complexity" evidence="3">
    <location>
        <begin position="3109"/>
        <end position="3120"/>
    </location>
</feature>